<dbReference type="GeneID" id="19323645"/>
<comment type="subcellular location">
    <subcellularLocation>
        <location evidence="1">Membrane</location>
        <topology evidence="1">Multi-pass membrane protein</topology>
    </subcellularLocation>
</comment>
<gene>
    <name evidence="8" type="ORF">UCRPA7_3309</name>
</gene>
<evidence type="ECO:0000256" key="6">
    <source>
        <dbReference type="SAM" id="Phobius"/>
    </source>
</evidence>
<dbReference type="HOGENOM" id="CLU_937452_0_0_1"/>
<evidence type="ECO:0000256" key="4">
    <source>
        <dbReference type="ARBA" id="ARBA00022989"/>
    </source>
</evidence>
<protein>
    <submittedName>
        <fullName evidence="8">Putative hexose transporter protein</fullName>
    </submittedName>
</protein>
<dbReference type="OrthoDB" id="5062115at2759"/>
<dbReference type="PANTHER" id="PTHR48022:SF64">
    <property type="entry name" value="MAJOR FACILITATOR SUPERFAMILY (MFS) PROFILE DOMAIN-CONTAINING PROTEIN"/>
    <property type="match status" value="1"/>
</dbReference>
<keyword evidence="4 6" id="KW-1133">Transmembrane helix</keyword>
<dbReference type="PROSITE" id="PS50850">
    <property type="entry name" value="MFS"/>
    <property type="match status" value="1"/>
</dbReference>
<evidence type="ECO:0000313" key="9">
    <source>
        <dbReference type="Proteomes" id="UP000014074"/>
    </source>
</evidence>
<dbReference type="InterPro" id="IPR020846">
    <property type="entry name" value="MFS_dom"/>
</dbReference>
<evidence type="ECO:0000256" key="1">
    <source>
        <dbReference type="ARBA" id="ARBA00004141"/>
    </source>
</evidence>
<dbReference type="Gene3D" id="1.20.1250.20">
    <property type="entry name" value="MFS general substrate transporter like domains"/>
    <property type="match status" value="2"/>
</dbReference>
<feature type="transmembrane region" description="Helical" evidence="6">
    <location>
        <begin position="63"/>
        <end position="84"/>
    </location>
</feature>
<comment type="similarity">
    <text evidence="2">Belongs to the major facilitator superfamily. Sugar transporter (TC 2.A.1.1) family.</text>
</comment>
<feature type="domain" description="Major facilitator superfamily (MFS) profile" evidence="7">
    <location>
        <begin position="66"/>
        <end position="297"/>
    </location>
</feature>
<dbReference type="eggNOG" id="KOG0254">
    <property type="taxonomic scope" value="Eukaryota"/>
</dbReference>
<keyword evidence="3 6" id="KW-0812">Transmembrane</keyword>
<evidence type="ECO:0000313" key="8">
    <source>
        <dbReference type="EMBL" id="EOO01107.1"/>
    </source>
</evidence>
<dbReference type="EMBL" id="KB933041">
    <property type="protein sequence ID" value="EOO01107.1"/>
    <property type="molecule type" value="Genomic_DNA"/>
</dbReference>
<dbReference type="InterPro" id="IPR005828">
    <property type="entry name" value="MFS_sugar_transport-like"/>
</dbReference>
<dbReference type="Proteomes" id="UP000014074">
    <property type="component" value="Unassembled WGS sequence"/>
</dbReference>
<accession>R8BP43</accession>
<name>R8BP43_PHAM7</name>
<dbReference type="InterPro" id="IPR036259">
    <property type="entry name" value="MFS_trans_sf"/>
</dbReference>
<dbReference type="KEGG" id="tmn:UCRPA7_3309"/>
<sequence length="297" mass="32244">MENARPETAKAQAIKQDGDHVEEAKAMEVDAEGLPISFAGMTLENVLLDLGKPSYKVPHLHKLNFVLLAALLTTATNGFDGSMMNGLQTLPLWQENFDHPSGGTLGVLNTTNTIGFICALPFTGYLSDKLGHRRPIHVGSVITIIGAVIQTALQNIGMFLAARYLLRFGLSVASVAAPAFVSELAYPSQRDRVTALYNTNWFVGAIIAEGNRHRFFIMIVLGIMQQLSGNQLISYYLHLILDQVGITDGTAHIGTNGGLQGQTLEKIAEVFDGKNALIGDTEKEVSNIREEVVTMKH</sequence>
<evidence type="ECO:0000259" key="7">
    <source>
        <dbReference type="PROSITE" id="PS50850"/>
    </source>
</evidence>
<keyword evidence="5 6" id="KW-0472">Membrane</keyword>
<proteinExistence type="inferred from homology"/>
<evidence type="ECO:0000256" key="2">
    <source>
        <dbReference type="ARBA" id="ARBA00010992"/>
    </source>
</evidence>
<evidence type="ECO:0000256" key="5">
    <source>
        <dbReference type="ARBA" id="ARBA00023136"/>
    </source>
</evidence>
<dbReference type="Pfam" id="PF00083">
    <property type="entry name" value="Sugar_tr"/>
    <property type="match status" value="1"/>
</dbReference>
<dbReference type="GO" id="GO:0016020">
    <property type="term" value="C:membrane"/>
    <property type="evidence" value="ECO:0007669"/>
    <property type="project" value="UniProtKB-SubCell"/>
</dbReference>
<evidence type="ECO:0000256" key="3">
    <source>
        <dbReference type="ARBA" id="ARBA00022692"/>
    </source>
</evidence>
<reference evidence="9" key="1">
    <citation type="journal article" date="2013" name="Genome Announc.">
        <title>Draft genome sequence of the ascomycete Phaeoacremonium aleophilum strain UCR-PA7, a causal agent of the esca disease complex in grapevines.</title>
        <authorList>
            <person name="Blanco-Ulate B."/>
            <person name="Rolshausen P."/>
            <person name="Cantu D."/>
        </authorList>
    </citation>
    <scope>NUCLEOTIDE SEQUENCE [LARGE SCALE GENOMIC DNA]</scope>
    <source>
        <strain evidence="9">UCR-PA7</strain>
    </source>
</reference>
<dbReference type="AlphaFoldDB" id="R8BP43"/>
<dbReference type="GO" id="GO:0005351">
    <property type="term" value="F:carbohydrate:proton symporter activity"/>
    <property type="evidence" value="ECO:0007669"/>
    <property type="project" value="TreeGrafter"/>
</dbReference>
<feature type="transmembrane region" description="Helical" evidence="6">
    <location>
        <begin position="104"/>
        <end position="126"/>
    </location>
</feature>
<feature type="transmembrane region" description="Helical" evidence="6">
    <location>
        <begin position="138"/>
        <end position="162"/>
    </location>
</feature>
<dbReference type="RefSeq" id="XP_007914085.1">
    <property type="nucleotide sequence ID" value="XM_007915894.1"/>
</dbReference>
<dbReference type="PANTHER" id="PTHR48022">
    <property type="entry name" value="PLASTIDIC GLUCOSE TRANSPORTER 4"/>
    <property type="match status" value="1"/>
</dbReference>
<dbReference type="SUPFAM" id="SSF103473">
    <property type="entry name" value="MFS general substrate transporter"/>
    <property type="match status" value="1"/>
</dbReference>
<dbReference type="InterPro" id="IPR050360">
    <property type="entry name" value="MFS_Sugar_Transporters"/>
</dbReference>
<keyword evidence="9" id="KW-1185">Reference proteome</keyword>
<organism evidence="8 9">
    <name type="scientific">Phaeoacremonium minimum (strain UCR-PA7)</name>
    <name type="common">Esca disease fungus</name>
    <name type="synonym">Togninia minima</name>
    <dbReference type="NCBI Taxonomy" id="1286976"/>
    <lineage>
        <taxon>Eukaryota</taxon>
        <taxon>Fungi</taxon>
        <taxon>Dikarya</taxon>
        <taxon>Ascomycota</taxon>
        <taxon>Pezizomycotina</taxon>
        <taxon>Sordariomycetes</taxon>
        <taxon>Sordariomycetidae</taxon>
        <taxon>Togniniales</taxon>
        <taxon>Togniniaceae</taxon>
        <taxon>Phaeoacremonium</taxon>
    </lineage>
</organism>